<evidence type="ECO:0000313" key="3">
    <source>
        <dbReference type="Proteomes" id="UP000193719"/>
    </source>
</evidence>
<dbReference type="Proteomes" id="UP000193719">
    <property type="component" value="Unassembled WGS sequence"/>
</dbReference>
<keyword evidence="1" id="KW-1133">Transmembrane helix</keyword>
<dbReference type="EMBL" id="MCFH01000026">
    <property type="protein sequence ID" value="ORX48612.1"/>
    <property type="molecule type" value="Genomic_DNA"/>
</dbReference>
<accession>A0A1Y1V6N0</accession>
<proteinExistence type="predicted"/>
<keyword evidence="1" id="KW-0812">Transmembrane</keyword>
<evidence type="ECO:0000256" key="1">
    <source>
        <dbReference type="SAM" id="Phobius"/>
    </source>
</evidence>
<evidence type="ECO:0000313" key="2">
    <source>
        <dbReference type="EMBL" id="ORX48612.1"/>
    </source>
</evidence>
<organism evidence="2 3">
    <name type="scientific">Piromyces finnis</name>
    <dbReference type="NCBI Taxonomy" id="1754191"/>
    <lineage>
        <taxon>Eukaryota</taxon>
        <taxon>Fungi</taxon>
        <taxon>Fungi incertae sedis</taxon>
        <taxon>Chytridiomycota</taxon>
        <taxon>Chytridiomycota incertae sedis</taxon>
        <taxon>Neocallimastigomycetes</taxon>
        <taxon>Neocallimastigales</taxon>
        <taxon>Neocallimastigaceae</taxon>
        <taxon>Piromyces</taxon>
    </lineage>
</organism>
<name>A0A1Y1V6N0_9FUNG</name>
<gene>
    <name evidence="2" type="ORF">BCR36DRAFT_71960</name>
</gene>
<keyword evidence="3" id="KW-1185">Reference proteome</keyword>
<comment type="caution">
    <text evidence="2">The sequence shown here is derived from an EMBL/GenBank/DDBJ whole genome shotgun (WGS) entry which is preliminary data.</text>
</comment>
<feature type="transmembrane region" description="Helical" evidence="1">
    <location>
        <begin position="6"/>
        <end position="25"/>
    </location>
</feature>
<keyword evidence="1" id="KW-0472">Membrane</keyword>
<sequence length="52" mass="6138">MVKHGMIMIIYIVNKMFILQVVFVLEDLLLIIKNSHLLSIVHKIKSESRKEM</sequence>
<dbReference type="AlphaFoldDB" id="A0A1Y1V6N0"/>
<reference evidence="2 3" key="1">
    <citation type="submission" date="2016-08" db="EMBL/GenBank/DDBJ databases">
        <title>Genomes of anaerobic fungi encode conserved fungal cellulosomes for biomass hydrolysis.</title>
        <authorList>
            <consortium name="DOE Joint Genome Institute"/>
            <person name="Haitjema C.H."/>
            <person name="Gilmore S.P."/>
            <person name="Henske J.K."/>
            <person name="Solomon K.V."/>
            <person name="De Groot R."/>
            <person name="Kuo A."/>
            <person name="Mondo S.J."/>
            <person name="Salamov A.A."/>
            <person name="Labutti K."/>
            <person name="Zhao Z."/>
            <person name="Chiniquy J."/>
            <person name="Barry K."/>
            <person name="Brewer H.M."/>
            <person name="Purvine S.O."/>
            <person name="Wright A.T."/>
            <person name="Boxma B."/>
            <person name="Van Alen T."/>
            <person name="Hackstein J.H."/>
            <person name="Baker S.E."/>
            <person name="Grigoriev I.V."/>
            <person name="O'Malley M.A."/>
        </authorList>
    </citation>
    <scope>NUCLEOTIDE SEQUENCE [LARGE SCALE GENOMIC DNA]</scope>
    <source>
        <strain evidence="3">finn</strain>
    </source>
</reference>
<reference evidence="2 3" key="2">
    <citation type="submission" date="2016-08" db="EMBL/GenBank/DDBJ databases">
        <title>Pervasive Adenine N6-methylation of Active Genes in Fungi.</title>
        <authorList>
            <consortium name="DOE Joint Genome Institute"/>
            <person name="Mondo S.J."/>
            <person name="Dannebaum R.O."/>
            <person name="Kuo R.C."/>
            <person name="Labutti K."/>
            <person name="Haridas S."/>
            <person name="Kuo A."/>
            <person name="Salamov A."/>
            <person name="Ahrendt S.R."/>
            <person name="Lipzen A."/>
            <person name="Sullivan W."/>
            <person name="Andreopoulos W.B."/>
            <person name="Clum A."/>
            <person name="Lindquist E."/>
            <person name="Daum C."/>
            <person name="Ramamoorthy G.K."/>
            <person name="Gryganskyi A."/>
            <person name="Culley D."/>
            <person name="Magnuson J.K."/>
            <person name="James T.Y."/>
            <person name="O'Malley M.A."/>
            <person name="Stajich J.E."/>
            <person name="Spatafora J.W."/>
            <person name="Visel A."/>
            <person name="Grigoriev I.V."/>
        </authorList>
    </citation>
    <scope>NUCLEOTIDE SEQUENCE [LARGE SCALE GENOMIC DNA]</scope>
    <source>
        <strain evidence="3">finn</strain>
    </source>
</reference>
<protein>
    <submittedName>
        <fullName evidence="2">Uncharacterized protein</fullName>
    </submittedName>
</protein>